<proteinExistence type="predicted"/>
<reference evidence="1 3" key="2">
    <citation type="journal article" date="2014" name="BMC Genomics">
        <title>An improved genome release (version Mt4.0) for the model legume Medicago truncatula.</title>
        <authorList>
            <person name="Tang H."/>
            <person name="Krishnakumar V."/>
            <person name="Bidwell S."/>
            <person name="Rosen B."/>
            <person name="Chan A."/>
            <person name="Zhou S."/>
            <person name="Gentzbittel L."/>
            <person name="Childs K.L."/>
            <person name="Yandell M."/>
            <person name="Gundlach H."/>
            <person name="Mayer K.F."/>
            <person name="Schwartz D.C."/>
            <person name="Town C.D."/>
        </authorList>
    </citation>
    <scope>GENOME REANNOTATION</scope>
    <source>
        <strain evidence="2 3">cv. Jemalong A17</strain>
    </source>
</reference>
<accession>G7LFL5</accession>
<keyword evidence="3" id="KW-1185">Reference proteome</keyword>
<dbReference type="PaxDb" id="3880-AET04002"/>
<reference evidence="1 3" key="1">
    <citation type="journal article" date="2011" name="Nature">
        <title>The Medicago genome provides insight into the evolution of rhizobial symbioses.</title>
        <authorList>
            <person name="Young N.D."/>
            <person name="Debelle F."/>
            <person name="Oldroyd G.E."/>
            <person name="Geurts R."/>
            <person name="Cannon S.B."/>
            <person name="Udvardi M.K."/>
            <person name="Benedito V.A."/>
            <person name="Mayer K.F."/>
            <person name="Gouzy J."/>
            <person name="Schoof H."/>
            <person name="Van de Peer Y."/>
            <person name="Proost S."/>
            <person name="Cook D.R."/>
            <person name="Meyers B.C."/>
            <person name="Spannagl M."/>
            <person name="Cheung F."/>
            <person name="De Mita S."/>
            <person name="Krishnakumar V."/>
            <person name="Gundlach H."/>
            <person name="Zhou S."/>
            <person name="Mudge J."/>
            <person name="Bharti A.K."/>
            <person name="Murray J.D."/>
            <person name="Naoumkina M.A."/>
            <person name="Rosen B."/>
            <person name="Silverstein K.A."/>
            <person name="Tang H."/>
            <person name="Rombauts S."/>
            <person name="Zhao P.X."/>
            <person name="Zhou P."/>
            <person name="Barbe V."/>
            <person name="Bardou P."/>
            <person name="Bechner M."/>
            <person name="Bellec A."/>
            <person name="Berger A."/>
            <person name="Berges H."/>
            <person name="Bidwell S."/>
            <person name="Bisseling T."/>
            <person name="Choisne N."/>
            <person name="Couloux A."/>
            <person name="Denny R."/>
            <person name="Deshpande S."/>
            <person name="Dai X."/>
            <person name="Doyle J.J."/>
            <person name="Dudez A.M."/>
            <person name="Farmer A.D."/>
            <person name="Fouteau S."/>
            <person name="Franken C."/>
            <person name="Gibelin C."/>
            <person name="Gish J."/>
            <person name="Goldstein S."/>
            <person name="Gonzalez A.J."/>
            <person name="Green P.J."/>
            <person name="Hallab A."/>
            <person name="Hartog M."/>
            <person name="Hua A."/>
            <person name="Humphray S.J."/>
            <person name="Jeong D.H."/>
            <person name="Jing Y."/>
            <person name="Jocker A."/>
            <person name="Kenton S.M."/>
            <person name="Kim D.J."/>
            <person name="Klee K."/>
            <person name="Lai H."/>
            <person name="Lang C."/>
            <person name="Lin S."/>
            <person name="Macmil S.L."/>
            <person name="Magdelenat G."/>
            <person name="Matthews L."/>
            <person name="McCorrison J."/>
            <person name="Monaghan E.L."/>
            <person name="Mun J.H."/>
            <person name="Najar F.Z."/>
            <person name="Nicholson C."/>
            <person name="Noirot C."/>
            <person name="O'Bleness M."/>
            <person name="Paule C.R."/>
            <person name="Poulain J."/>
            <person name="Prion F."/>
            <person name="Qin B."/>
            <person name="Qu C."/>
            <person name="Retzel E.F."/>
            <person name="Riddle C."/>
            <person name="Sallet E."/>
            <person name="Samain S."/>
            <person name="Samson N."/>
            <person name="Sanders I."/>
            <person name="Saurat O."/>
            <person name="Scarpelli C."/>
            <person name="Schiex T."/>
            <person name="Segurens B."/>
            <person name="Severin A.J."/>
            <person name="Sherrier D.J."/>
            <person name="Shi R."/>
            <person name="Sims S."/>
            <person name="Singer S.R."/>
            <person name="Sinharoy S."/>
            <person name="Sterck L."/>
            <person name="Viollet A."/>
            <person name="Wang B.B."/>
            <person name="Wang K."/>
            <person name="Wang M."/>
            <person name="Wang X."/>
            <person name="Warfsmann J."/>
            <person name="Weissenbach J."/>
            <person name="White D.D."/>
            <person name="White J.D."/>
            <person name="Wiley G.B."/>
            <person name="Wincker P."/>
            <person name="Xing Y."/>
            <person name="Yang L."/>
            <person name="Yao Z."/>
            <person name="Ying F."/>
            <person name="Zhai J."/>
            <person name="Zhou L."/>
            <person name="Zuber A."/>
            <person name="Denarie J."/>
            <person name="Dixon R.A."/>
            <person name="May G.D."/>
            <person name="Schwartz D.C."/>
            <person name="Rogers J."/>
            <person name="Quetier F."/>
            <person name="Town C.D."/>
            <person name="Roe B.A."/>
        </authorList>
    </citation>
    <scope>NUCLEOTIDE SEQUENCE [LARGE SCALE GENOMIC DNA]</scope>
    <source>
        <strain evidence="1">A17</strain>
        <strain evidence="2 3">cv. Jemalong A17</strain>
    </source>
</reference>
<evidence type="ECO:0000313" key="3">
    <source>
        <dbReference type="Proteomes" id="UP000002051"/>
    </source>
</evidence>
<organism evidence="1 3">
    <name type="scientific">Medicago truncatula</name>
    <name type="common">Barrel medic</name>
    <name type="synonym">Medicago tribuloides</name>
    <dbReference type="NCBI Taxonomy" id="3880"/>
    <lineage>
        <taxon>Eukaryota</taxon>
        <taxon>Viridiplantae</taxon>
        <taxon>Streptophyta</taxon>
        <taxon>Embryophyta</taxon>
        <taxon>Tracheophyta</taxon>
        <taxon>Spermatophyta</taxon>
        <taxon>Magnoliopsida</taxon>
        <taxon>eudicotyledons</taxon>
        <taxon>Gunneridae</taxon>
        <taxon>Pentapetalae</taxon>
        <taxon>rosids</taxon>
        <taxon>fabids</taxon>
        <taxon>Fabales</taxon>
        <taxon>Fabaceae</taxon>
        <taxon>Papilionoideae</taxon>
        <taxon>50 kb inversion clade</taxon>
        <taxon>NPAAA clade</taxon>
        <taxon>Hologalegina</taxon>
        <taxon>IRL clade</taxon>
        <taxon>Trifolieae</taxon>
        <taxon>Medicago</taxon>
    </lineage>
</organism>
<evidence type="ECO:0000313" key="2">
    <source>
        <dbReference type="EnsemblPlants" id="AET04002"/>
    </source>
</evidence>
<sequence>MIERIRIEVGSFYCLEQKRNRGERTKEHRTHHLFPYSLVCGESGKRNNFMMLFQQCTSPQVSHLKQYQCLGGSVSMEKTTMTSFKNCGAL</sequence>
<dbReference type="EMBL" id="CM001224">
    <property type="protein sequence ID" value="AET04002.1"/>
    <property type="molecule type" value="Genomic_DNA"/>
</dbReference>
<evidence type="ECO:0000313" key="1">
    <source>
        <dbReference type="EMBL" id="AET04002.1"/>
    </source>
</evidence>
<dbReference type="EnsemblPlants" id="AET04002">
    <property type="protein sequence ID" value="AET04002"/>
    <property type="gene ID" value="MTR_8g078470"/>
</dbReference>
<dbReference type="Proteomes" id="UP000002051">
    <property type="component" value="Chromosome 8"/>
</dbReference>
<dbReference type="AlphaFoldDB" id="G7LFL5"/>
<name>G7LFL5_MEDTR</name>
<gene>
    <name evidence="1" type="ordered locus">MTR_8g078470</name>
</gene>
<protein>
    <submittedName>
        <fullName evidence="1 2">Uncharacterized protein</fullName>
    </submittedName>
</protein>
<reference evidence="2" key="3">
    <citation type="submission" date="2015-04" db="UniProtKB">
        <authorList>
            <consortium name="EnsemblPlants"/>
        </authorList>
    </citation>
    <scope>IDENTIFICATION</scope>
    <source>
        <strain evidence="2">cv. Jemalong A17</strain>
    </source>
</reference>
<dbReference type="HOGENOM" id="CLU_2444256_0_0_1"/>